<dbReference type="KEGG" id="cuv:CUREI_05200"/>
<dbReference type="Proteomes" id="UP000028939">
    <property type="component" value="Chromosome"/>
</dbReference>
<dbReference type="HOGENOM" id="CLU_065357_0_0_11"/>
<dbReference type="SUPFAM" id="SSF51726">
    <property type="entry name" value="UROD/MetE-like"/>
    <property type="match status" value="1"/>
</dbReference>
<evidence type="ECO:0000313" key="3">
    <source>
        <dbReference type="Proteomes" id="UP000028939"/>
    </source>
</evidence>
<keyword evidence="3" id="KW-1185">Reference proteome</keyword>
<dbReference type="EMBL" id="CP009215">
    <property type="protein sequence ID" value="AIL96770.1"/>
    <property type="molecule type" value="Genomic_DNA"/>
</dbReference>
<evidence type="ECO:0000313" key="2">
    <source>
        <dbReference type="EMBL" id="AIL96770.1"/>
    </source>
</evidence>
<name>A0A077HKE4_9CORY</name>
<proteinExistence type="predicted"/>
<dbReference type="Gene3D" id="3.20.20.210">
    <property type="match status" value="1"/>
</dbReference>
<dbReference type="GO" id="GO:0003871">
    <property type="term" value="F:5-methyltetrahydropteroyltriglutamate-homocysteine S-methyltransferase activity"/>
    <property type="evidence" value="ECO:0007669"/>
    <property type="project" value="InterPro"/>
</dbReference>
<dbReference type="AlphaFoldDB" id="A0A077HKE4"/>
<dbReference type="OrthoDB" id="5242426at2"/>
<dbReference type="InterPro" id="IPR002629">
    <property type="entry name" value="Met_Synth_C/arc"/>
</dbReference>
<dbReference type="GO" id="GO:0008270">
    <property type="term" value="F:zinc ion binding"/>
    <property type="evidence" value="ECO:0007669"/>
    <property type="project" value="InterPro"/>
</dbReference>
<dbReference type="STRING" id="401472.CUREI_05200"/>
<dbReference type="InterPro" id="IPR038071">
    <property type="entry name" value="UROD/MetE-like_sf"/>
</dbReference>
<dbReference type="GO" id="GO:0009086">
    <property type="term" value="P:methionine biosynthetic process"/>
    <property type="evidence" value="ECO:0007669"/>
    <property type="project" value="InterPro"/>
</dbReference>
<dbReference type="RefSeq" id="WP_038611163.1">
    <property type="nucleotide sequence ID" value="NZ_CP009215.1"/>
</dbReference>
<accession>A0A077HKE4</accession>
<organism evidence="2 3">
    <name type="scientific">Corynebacterium ureicelerivorans</name>
    <dbReference type="NCBI Taxonomy" id="401472"/>
    <lineage>
        <taxon>Bacteria</taxon>
        <taxon>Bacillati</taxon>
        <taxon>Actinomycetota</taxon>
        <taxon>Actinomycetes</taxon>
        <taxon>Mycobacteriales</taxon>
        <taxon>Corynebacteriaceae</taxon>
        <taxon>Corynebacterium</taxon>
    </lineage>
</organism>
<dbReference type="Pfam" id="PF01717">
    <property type="entry name" value="Meth_synt_2"/>
    <property type="match status" value="1"/>
</dbReference>
<protein>
    <submittedName>
        <fullName evidence="2">Methionine synthase</fullName>
    </submittedName>
</protein>
<sequence>MTTLPPTAFGLGALPGTDFAQAADVVLSESPLPHVPQLPDRGVGSDLIGRTAAMLEIPVARGPRGWRVAARASKDADRMERDLDQLEELWHGKTDTVKVQLAGPFTLAAEIEMSNGHRMITDPGALRDLTDALLEVSVAHRRDVEKRFGASVLQLDEPRLPEVVAGTLKGATDFETIRAIPEPEETLARFSEHLLHTPTLLNVPWFTTDPRTADKDALARLLDGGARIAIPAMQPRELYNVFDQLQIDPAATTVDVYAEPAPTLTGTAANYRAAREMAEDLGPAP</sequence>
<feature type="domain" description="Cobalamin-independent methionine synthase MetE C-terminal/archaeal" evidence="1">
    <location>
        <begin position="92"/>
        <end position="162"/>
    </location>
</feature>
<reference evidence="2 3" key="1">
    <citation type="submission" date="2014-08" db="EMBL/GenBank/DDBJ databases">
        <title>Complete genome sequence of Corynebacterium ureicelerivorans DSM 45051, a lipophilic and urea-splitting isolate from a blood culture of a septicaemia patient.</title>
        <authorList>
            <person name="Tippelt A."/>
            <person name="Albersmeier A."/>
            <person name="Brinkrolf K."/>
            <person name="Ruckert C."/>
            <person name="Tauch A."/>
        </authorList>
    </citation>
    <scope>NUCLEOTIDE SEQUENCE [LARGE SCALE GENOMIC DNA]</scope>
    <source>
        <strain evidence="2 3">IMMIB RIV-2301</strain>
    </source>
</reference>
<evidence type="ECO:0000259" key="1">
    <source>
        <dbReference type="Pfam" id="PF01717"/>
    </source>
</evidence>
<gene>
    <name evidence="2" type="ORF">CUREI_05200</name>
</gene>